<accession>A0A165HV43</accession>
<dbReference type="InterPro" id="IPR051383">
    <property type="entry name" value="COX19"/>
</dbReference>
<comment type="function">
    <text evidence="4">Required for the assembly of mitochondrial cytochrome c oxidase.</text>
</comment>
<dbReference type="AlphaFoldDB" id="A0A165HV43"/>
<dbReference type="OrthoDB" id="268594at2759"/>
<dbReference type="STRING" id="1314781.A0A165HV43"/>
<proteinExistence type="inferred from homology"/>
<evidence type="ECO:0000256" key="1">
    <source>
        <dbReference type="ARBA" id="ARBA00004496"/>
    </source>
</evidence>
<dbReference type="InterPro" id="IPR010625">
    <property type="entry name" value="CHCH"/>
</dbReference>
<dbReference type="PANTHER" id="PTHR21107:SF2">
    <property type="entry name" value="CYTOCHROME C OXIDASE ASSEMBLY PROTEIN COX19"/>
    <property type="match status" value="1"/>
</dbReference>
<evidence type="ECO:0000256" key="3">
    <source>
        <dbReference type="ARBA" id="ARBA00023157"/>
    </source>
</evidence>
<reference evidence="8 9" key="1">
    <citation type="journal article" date="2016" name="Mol. Biol. Evol.">
        <title>Comparative Genomics of Early-Diverging Mushroom-Forming Fungi Provides Insights into the Origins of Lignocellulose Decay Capabilities.</title>
        <authorList>
            <person name="Nagy L.G."/>
            <person name="Riley R."/>
            <person name="Tritt A."/>
            <person name="Adam C."/>
            <person name="Daum C."/>
            <person name="Floudas D."/>
            <person name="Sun H."/>
            <person name="Yadav J.S."/>
            <person name="Pangilinan J."/>
            <person name="Larsson K.H."/>
            <person name="Matsuura K."/>
            <person name="Barry K."/>
            <person name="Labutti K."/>
            <person name="Kuo R."/>
            <person name="Ohm R.A."/>
            <person name="Bhattacharya S.S."/>
            <person name="Shirouzu T."/>
            <person name="Yoshinaga Y."/>
            <person name="Martin F.M."/>
            <person name="Grigoriev I.V."/>
            <person name="Hibbett D.S."/>
        </authorList>
    </citation>
    <scope>NUCLEOTIDE SEQUENCE [LARGE SCALE GENOMIC DNA]</scope>
    <source>
        <strain evidence="8 9">HHB12029</strain>
    </source>
</reference>
<evidence type="ECO:0000256" key="4">
    <source>
        <dbReference type="ARBA" id="ARBA00037279"/>
    </source>
</evidence>
<dbReference type="PROSITE" id="PS51808">
    <property type="entry name" value="CHCH"/>
    <property type="match status" value="1"/>
</dbReference>
<comment type="subcellular location">
    <subcellularLocation>
        <location evidence="1">Cytoplasm</location>
    </subcellularLocation>
</comment>
<dbReference type="GO" id="GO:0005758">
    <property type="term" value="C:mitochondrial intermembrane space"/>
    <property type="evidence" value="ECO:0007669"/>
    <property type="project" value="TreeGrafter"/>
</dbReference>
<dbReference type="PANTHER" id="PTHR21107">
    <property type="entry name" value="CYTOCHROME C OXIDASE ASSEMBLY PROTEIN COX19"/>
    <property type="match status" value="1"/>
</dbReference>
<evidence type="ECO:0000259" key="7">
    <source>
        <dbReference type="Pfam" id="PF06747"/>
    </source>
</evidence>
<keyword evidence="2" id="KW-0963">Cytoplasm</keyword>
<dbReference type="FunCoup" id="A0A165HV43">
    <property type="interactions" value="246"/>
</dbReference>
<evidence type="ECO:0000313" key="9">
    <source>
        <dbReference type="Proteomes" id="UP000077266"/>
    </source>
</evidence>
<sequence length="109" mass="11910">MSFGRPPQLTNFSVLPPDRGSFPLDHDGECKAQMMKYMKCLQSHGNSSIPCRVESGQYLECRMNGLMERDEWRNLGLADVMDKKDAPASTPAAPASDKTASSKGGIKST</sequence>
<evidence type="ECO:0000256" key="6">
    <source>
        <dbReference type="SAM" id="MobiDB-lite"/>
    </source>
</evidence>
<gene>
    <name evidence="8" type="ORF">EXIGLDRAFT_768943</name>
</gene>
<keyword evidence="3" id="KW-1015">Disulfide bond</keyword>
<dbReference type="EMBL" id="KV426007">
    <property type="protein sequence ID" value="KZV92502.1"/>
    <property type="molecule type" value="Genomic_DNA"/>
</dbReference>
<organism evidence="8 9">
    <name type="scientific">Exidia glandulosa HHB12029</name>
    <dbReference type="NCBI Taxonomy" id="1314781"/>
    <lineage>
        <taxon>Eukaryota</taxon>
        <taxon>Fungi</taxon>
        <taxon>Dikarya</taxon>
        <taxon>Basidiomycota</taxon>
        <taxon>Agaricomycotina</taxon>
        <taxon>Agaricomycetes</taxon>
        <taxon>Auriculariales</taxon>
        <taxon>Exidiaceae</taxon>
        <taxon>Exidia</taxon>
    </lineage>
</organism>
<dbReference type="GO" id="GO:0033617">
    <property type="term" value="P:mitochondrial respiratory chain complex IV assembly"/>
    <property type="evidence" value="ECO:0007669"/>
    <property type="project" value="TreeGrafter"/>
</dbReference>
<protein>
    <recommendedName>
        <fullName evidence="7">CHCH domain-containing protein</fullName>
    </recommendedName>
</protein>
<keyword evidence="9" id="KW-1185">Reference proteome</keyword>
<evidence type="ECO:0000313" key="8">
    <source>
        <dbReference type="EMBL" id="KZV92502.1"/>
    </source>
</evidence>
<feature type="compositionally biased region" description="Low complexity" evidence="6">
    <location>
        <begin position="87"/>
        <end position="103"/>
    </location>
</feature>
<feature type="domain" description="CHCH" evidence="7">
    <location>
        <begin position="30"/>
        <end position="64"/>
    </location>
</feature>
<evidence type="ECO:0000256" key="5">
    <source>
        <dbReference type="ARBA" id="ARBA00038223"/>
    </source>
</evidence>
<dbReference type="Pfam" id="PF06747">
    <property type="entry name" value="CHCH"/>
    <property type="match status" value="1"/>
</dbReference>
<feature type="region of interest" description="Disordered" evidence="6">
    <location>
        <begin position="83"/>
        <end position="109"/>
    </location>
</feature>
<evidence type="ECO:0000256" key="2">
    <source>
        <dbReference type="ARBA" id="ARBA00022490"/>
    </source>
</evidence>
<dbReference type="Proteomes" id="UP000077266">
    <property type="component" value="Unassembled WGS sequence"/>
</dbReference>
<name>A0A165HV43_EXIGL</name>
<comment type="similarity">
    <text evidence="5">Belongs to the COX19 family.</text>
</comment>
<dbReference type="InParanoid" id="A0A165HV43"/>
<feature type="region of interest" description="Disordered" evidence="6">
    <location>
        <begin position="1"/>
        <end position="20"/>
    </location>
</feature>